<dbReference type="HOGENOM" id="CLU_295597_0_0_1"/>
<dbReference type="PANTHER" id="PTHR15696:SF37">
    <property type="entry name" value="NONSENSE-MEDIATED MRNA DECAY FACTOR EBS1-RELATED"/>
    <property type="match status" value="1"/>
</dbReference>
<evidence type="ECO:0000259" key="4">
    <source>
        <dbReference type="Pfam" id="PF10374"/>
    </source>
</evidence>
<dbReference type="Gene3D" id="1.25.40.10">
    <property type="entry name" value="Tetratricopeptide repeat domain"/>
    <property type="match status" value="1"/>
</dbReference>
<dbReference type="VEuPathDB" id="FungiDB:CAGL0F05379g"/>
<evidence type="ECO:0000313" key="7">
    <source>
        <dbReference type="Proteomes" id="UP000002428"/>
    </source>
</evidence>
<dbReference type="FunCoup" id="Q6FU90">
    <property type="interactions" value="73"/>
</dbReference>
<comment type="subcellular location">
    <subcellularLocation>
        <location evidence="1">Nucleus</location>
    </subcellularLocation>
</comment>
<keyword evidence="1" id="KW-0866">Nonsense-mediated mRNA decay</keyword>
<comment type="function">
    <text evidence="1">Plays a role in nonsense-mediated mRNA decay.</text>
</comment>
<proteinExistence type="predicted"/>
<dbReference type="InterPro" id="IPR045153">
    <property type="entry name" value="Est1/Ebs1-like"/>
</dbReference>
<dbReference type="InParanoid" id="Q6FU90"/>
<evidence type="ECO:0000313" key="6">
    <source>
        <dbReference type="EMBL" id="CAG59128.1"/>
    </source>
</evidence>
<dbReference type="InterPro" id="IPR019458">
    <property type="entry name" value="Est1-like_N"/>
</dbReference>
<dbReference type="GO" id="GO:0070034">
    <property type="term" value="F:telomerase RNA binding"/>
    <property type="evidence" value="ECO:0007669"/>
    <property type="project" value="TreeGrafter"/>
</dbReference>
<feature type="compositionally biased region" description="Low complexity" evidence="2">
    <location>
        <begin position="806"/>
        <end position="817"/>
    </location>
</feature>
<evidence type="ECO:0000256" key="2">
    <source>
        <dbReference type="SAM" id="MobiDB-lite"/>
    </source>
</evidence>
<dbReference type="AlphaFoldDB" id="Q6FU90"/>
<feature type="region of interest" description="Disordered" evidence="2">
    <location>
        <begin position="805"/>
        <end position="829"/>
    </location>
</feature>
<dbReference type="CGD" id="CAL0131342">
    <property type="gene designation" value="CAGL0F05379g"/>
</dbReference>
<feature type="domain" description="DNA/RNA-binding" evidence="3">
    <location>
        <begin position="234"/>
        <end position="526"/>
    </location>
</feature>
<dbReference type="GO" id="GO:0000184">
    <property type="term" value="P:nuclear-transcribed mRNA catabolic process, nonsense-mediated decay"/>
    <property type="evidence" value="ECO:0007669"/>
    <property type="project" value="UniProtKB-KW"/>
</dbReference>
<dbReference type="eggNOG" id="KOG2162">
    <property type="taxonomic scope" value="Eukaryota"/>
</dbReference>
<keyword evidence="1" id="KW-0539">Nucleus</keyword>
<evidence type="ECO:0000259" key="3">
    <source>
        <dbReference type="Pfam" id="PF10373"/>
    </source>
</evidence>
<dbReference type="Proteomes" id="UP000002428">
    <property type="component" value="Chromosome F"/>
</dbReference>
<feature type="domain" description="Telomerase activating protein Est1-like N-terminal" evidence="4">
    <location>
        <begin position="88"/>
        <end position="220"/>
    </location>
</feature>
<evidence type="ECO:0000256" key="1">
    <source>
        <dbReference type="RuleBase" id="RU369098"/>
    </source>
</evidence>
<dbReference type="InterPro" id="IPR011990">
    <property type="entry name" value="TPR-like_helical_dom_sf"/>
</dbReference>
<dbReference type="PANTHER" id="PTHR15696">
    <property type="entry name" value="SMG-7 SUPPRESSOR WITH MORPHOLOGICAL EFFECT ON GENITALIA PROTEIN 7"/>
    <property type="match status" value="1"/>
</dbReference>
<protein>
    <recommendedName>
        <fullName evidence="1">Nonsense-mediated mRNA decay factor</fullName>
    </recommendedName>
</protein>
<feature type="region of interest" description="Disordered" evidence="2">
    <location>
        <begin position="958"/>
        <end position="990"/>
    </location>
</feature>
<dbReference type="STRING" id="284593.Q6FU90"/>
<keyword evidence="7" id="KW-1185">Reference proteome</keyword>
<sequence>MNAGTMSESEALVWNTINDFHERLNEILRTNQITHDYALLSGFLTFVHSKLLKMTENNLNKQKQLYRQYKEYPSEMTEIFDNHTTVLILDALWGKIYYPIFKWFQTLRNFIVPRKAGEQPKYFEFRKMSSKISKFYKEVQAFLNSIISLILMDPEIEATDGVPPQVFVFFNLKKKAAKALPKKLRLSLKYNDPLANIVRLVLHRCILYLGSAQRYKIMYEKISNRHSVEDFVKSKEYFDLASLLLPSSGETYLQRGMVYIQTDNLGTAVQEFIKGSLAKSPCPAALSNFKTIILENDSTLHLRLDKLILDVHSQDLKGTKIVNREIIELYFLAIFGSYFAPDVWTNPKKPGFLRNGLAVKTLELTLYEKIASRYIKNIETIYNDLIIGIGGFNLLQLFGNMGPDSRVKILKSNTLTRNQLSYLSFVFTYITRIITDVIKEAWNGNHEVYLYLAMLRIIGCWIFANESVLEFAKSNVAFCQAYADLLNDFLASGLVSYGPDNSVKPKRSYLFEEDIQLRELGFIGDELDDFNDTKIHTSEDCMTRLVGKPHMEDKLSPKEEKLARLSAIIVTGKQILSYNQCDIHFDTEKTQYKIPDSGIPDMKFKNNVQKNGRNKSGKQTGAVRHYQQEVKDTLKEKTLTKNYQQSSSNFSNAKGIIPTEQNSSVVYSGISVKAPSTFDIKPSFQMKQPGDTLAQDLGNLNLNSPMVNSVGPSYYANTVTGSAIQNSGSEMSTGHINDRSALNAEDEHRKYLNEIFRPNMSMSSVESSRRNSSLKGYLSPNLSANMLSSVDQSITTPTSIMDSHRSSYGLPSWSGSSHTKGSEVNELNSGNGIMTGNSLYYDGRHIYPSYHSRMMSMNSETTIVPDAPSPFADRNRTSFADSRGSGYAEQLLNSSVFQKQSSNKINARNFPTSAQQLNVSNSHQLNQSPNLAQEYGYQNSTNSPYVNSSTNINQNYMTSIGPDSMSSLHEGSQGYWPDQNRKDPQASASSFQAQYPYSIRNGQQPMDNAFINTGFSNVYGPSH</sequence>
<evidence type="ECO:0000313" key="5">
    <source>
        <dbReference type="CGD" id="CAL0131342"/>
    </source>
</evidence>
<dbReference type="Pfam" id="PF10374">
    <property type="entry name" value="EST1"/>
    <property type="match status" value="1"/>
</dbReference>
<organism evidence="6 7">
    <name type="scientific">Candida glabrata (strain ATCC 2001 / BCRC 20586 / JCM 3761 / NBRC 0622 / NRRL Y-65 / CBS 138)</name>
    <name type="common">Yeast</name>
    <name type="synonym">Nakaseomyces glabratus</name>
    <dbReference type="NCBI Taxonomy" id="284593"/>
    <lineage>
        <taxon>Eukaryota</taxon>
        <taxon>Fungi</taxon>
        <taxon>Dikarya</taxon>
        <taxon>Ascomycota</taxon>
        <taxon>Saccharomycotina</taxon>
        <taxon>Saccharomycetes</taxon>
        <taxon>Saccharomycetales</taxon>
        <taxon>Saccharomycetaceae</taxon>
        <taxon>Nakaseomyces</taxon>
    </lineage>
</organism>
<dbReference type="Pfam" id="PF10373">
    <property type="entry name" value="EST1_DNA_bind"/>
    <property type="match status" value="1"/>
</dbReference>
<dbReference type="SUPFAM" id="SSF48452">
    <property type="entry name" value="TPR-like"/>
    <property type="match status" value="1"/>
</dbReference>
<dbReference type="EMBL" id="CR380952">
    <property type="protein sequence ID" value="CAG59128.1"/>
    <property type="molecule type" value="Genomic_DNA"/>
</dbReference>
<gene>
    <name evidence="5 6" type="ordered locus">CAGL0F05379g</name>
</gene>
<dbReference type="InterPro" id="IPR018834">
    <property type="entry name" value="DNA/RNA-bd_Est1-type"/>
</dbReference>
<dbReference type="KEGG" id="cgr:2887681"/>
<dbReference type="GO" id="GO:0042162">
    <property type="term" value="F:telomeric DNA binding"/>
    <property type="evidence" value="ECO:0007669"/>
    <property type="project" value="TreeGrafter"/>
</dbReference>
<accession>Q6FU90</accession>
<name>Q6FU90_CANGA</name>
<reference evidence="6 7" key="1">
    <citation type="journal article" date="2004" name="Nature">
        <title>Genome evolution in yeasts.</title>
        <authorList>
            <consortium name="Genolevures"/>
            <person name="Dujon B."/>
            <person name="Sherman D."/>
            <person name="Fischer G."/>
            <person name="Durrens P."/>
            <person name="Casaregola S."/>
            <person name="Lafontaine I."/>
            <person name="de Montigny J."/>
            <person name="Marck C."/>
            <person name="Neuveglise C."/>
            <person name="Talla E."/>
            <person name="Goffard N."/>
            <person name="Frangeul L."/>
            <person name="Aigle M."/>
            <person name="Anthouard V."/>
            <person name="Babour A."/>
            <person name="Barbe V."/>
            <person name="Barnay S."/>
            <person name="Blanchin S."/>
            <person name="Beckerich J.M."/>
            <person name="Beyne E."/>
            <person name="Bleykasten C."/>
            <person name="Boisrame A."/>
            <person name="Boyer J."/>
            <person name="Cattolico L."/>
            <person name="Confanioleri F."/>
            <person name="de Daruvar A."/>
            <person name="Despons L."/>
            <person name="Fabre E."/>
            <person name="Fairhead C."/>
            <person name="Ferry-Dumazet H."/>
            <person name="Groppi A."/>
            <person name="Hantraye F."/>
            <person name="Hennequin C."/>
            <person name="Jauniaux N."/>
            <person name="Joyet P."/>
            <person name="Kachouri R."/>
            <person name="Kerrest A."/>
            <person name="Koszul R."/>
            <person name="Lemaire M."/>
            <person name="Lesur I."/>
            <person name="Ma L."/>
            <person name="Muller H."/>
            <person name="Nicaud J.M."/>
            <person name="Nikolski M."/>
            <person name="Oztas S."/>
            <person name="Ozier-Kalogeropoulos O."/>
            <person name="Pellenz S."/>
            <person name="Potier S."/>
            <person name="Richard G.F."/>
            <person name="Straub M.L."/>
            <person name="Suleau A."/>
            <person name="Swennene D."/>
            <person name="Tekaia F."/>
            <person name="Wesolowski-Louvel M."/>
            <person name="Westhof E."/>
            <person name="Wirth B."/>
            <person name="Zeniou-Meyer M."/>
            <person name="Zivanovic I."/>
            <person name="Bolotin-Fukuhara M."/>
            <person name="Thierry A."/>
            <person name="Bouchier C."/>
            <person name="Caudron B."/>
            <person name="Scarpelli C."/>
            <person name="Gaillardin C."/>
            <person name="Weissenbach J."/>
            <person name="Wincker P."/>
            <person name="Souciet J.L."/>
        </authorList>
    </citation>
    <scope>NUCLEOTIDE SEQUENCE [LARGE SCALE GENOMIC DNA]</scope>
    <source>
        <strain evidence="7">ATCC 2001 / BCRC 20586 / JCM 3761 / NBRC 0622 / NRRL Y-65 / CBS 138</strain>
    </source>
</reference>
<dbReference type="GO" id="GO:0005697">
    <property type="term" value="C:telomerase holoenzyme complex"/>
    <property type="evidence" value="ECO:0007669"/>
    <property type="project" value="TreeGrafter"/>
</dbReference>